<gene>
    <name evidence="8" type="ORF">C7446_1486</name>
</gene>
<evidence type="ECO:0000313" key="8">
    <source>
        <dbReference type="EMBL" id="RKR04282.1"/>
    </source>
</evidence>
<keyword evidence="5" id="KW-0472">Membrane</keyword>
<dbReference type="Pfam" id="PF03279">
    <property type="entry name" value="Lip_A_acyltrans"/>
    <property type="match status" value="1"/>
</dbReference>
<dbReference type="PIRSF" id="PIRSF026649">
    <property type="entry name" value="MsbB"/>
    <property type="match status" value="1"/>
</dbReference>
<dbReference type="PANTHER" id="PTHR30606">
    <property type="entry name" value="LIPID A BIOSYNTHESIS LAUROYL ACYLTRANSFERASE"/>
    <property type="match status" value="1"/>
</dbReference>
<keyword evidence="3" id="KW-0997">Cell inner membrane</keyword>
<accession>A0A420WX01</accession>
<dbReference type="GO" id="GO:0016746">
    <property type="term" value="F:acyltransferase activity"/>
    <property type="evidence" value="ECO:0007669"/>
    <property type="project" value="UniProtKB-KW"/>
</dbReference>
<evidence type="ECO:0000256" key="6">
    <source>
        <dbReference type="ARBA" id="ARBA00023315"/>
    </source>
</evidence>
<dbReference type="InterPro" id="IPR004960">
    <property type="entry name" value="LipA_acyltrans"/>
</dbReference>
<name>A0A420WX01_9GAMM</name>
<comment type="caution">
    <text evidence="8">The sequence shown here is derived from an EMBL/GenBank/DDBJ whole genome shotgun (WGS) entry which is preliminary data.</text>
</comment>
<comment type="subcellular location">
    <subcellularLocation>
        <location evidence="1">Cell inner membrane</location>
    </subcellularLocation>
</comment>
<keyword evidence="9" id="KW-1185">Reference proteome</keyword>
<organism evidence="8 9">
    <name type="scientific">Kushneria sinocarnis</name>
    <dbReference type="NCBI Taxonomy" id="595502"/>
    <lineage>
        <taxon>Bacteria</taxon>
        <taxon>Pseudomonadati</taxon>
        <taxon>Pseudomonadota</taxon>
        <taxon>Gammaproteobacteria</taxon>
        <taxon>Oceanospirillales</taxon>
        <taxon>Halomonadaceae</taxon>
        <taxon>Kushneria</taxon>
    </lineage>
</organism>
<dbReference type="EMBL" id="RBIN01000004">
    <property type="protein sequence ID" value="RKR04282.1"/>
    <property type="molecule type" value="Genomic_DNA"/>
</dbReference>
<evidence type="ECO:0000256" key="7">
    <source>
        <dbReference type="SAM" id="MobiDB-lite"/>
    </source>
</evidence>
<proteinExistence type="predicted"/>
<dbReference type="PANTHER" id="PTHR30606:SF10">
    <property type="entry name" value="PHOSPHATIDYLINOSITOL MANNOSIDE ACYLTRANSFERASE"/>
    <property type="match status" value="1"/>
</dbReference>
<dbReference type="Proteomes" id="UP000281975">
    <property type="component" value="Unassembled WGS sequence"/>
</dbReference>
<protein>
    <submittedName>
        <fullName evidence="8">KDO2-lipid IV(A) lauroyltransferase</fullName>
    </submittedName>
</protein>
<dbReference type="GO" id="GO:0005886">
    <property type="term" value="C:plasma membrane"/>
    <property type="evidence" value="ECO:0007669"/>
    <property type="project" value="UniProtKB-SubCell"/>
</dbReference>
<keyword evidence="2" id="KW-1003">Cell membrane</keyword>
<feature type="compositionally biased region" description="Basic and acidic residues" evidence="7">
    <location>
        <begin position="314"/>
        <end position="325"/>
    </location>
</feature>
<evidence type="ECO:0000256" key="5">
    <source>
        <dbReference type="ARBA" id="ARBA00023136"/>
    </source>
</evidence>
<dbReference type="AlphaFoldDB" id="A0A420WX01"/>
<evidence type="ECO:0000256" key="3">
    <source>
        <dbReference type="ARBA" id="ARBA00022519"/>
    </source>
</evidence>
<reference evidence="8 9" key="1">
    <citation type="submission" date="2018-10" db="EMBL/GenBank/DDBJ databases">
        <title>Genomic Encyclopedia of Type Strains, Phase IV (KMG-IV): sequencing the most valuable type-strain genomes for metagenomic binning, comparative biology and taxonomic classification.</title>
        <authorList>
            <person name="Goeker M."/>
        </authorList>
    </citation>
    <scope>NUCLEOTIDE SEQUENCE [LARGE SCALE GENOMIC DNA]</scope>
    <source>
        <strain evidence="8 9">DSM 23229</strain>
    </source>
</reference>
<evidence type="ECO:0000256" key="2">
    <source>
        <dbReference type="ARBA" id="ARBA00022475"/>
    </source>
</evidence>
<keyword evidence="6" id="KW-0012">Acyltransferase</keyword>
<evidence type="ECO:0000256" key="1">
    <source>
        <dbReference type="ARBA" id="ARBA00004533"/>
    </source>
</evidence>
<dbReference type="CDD" id="cd07984">
    <property type="entry name" value="LPLAT_LABLAT-like"/>
    <property type="match status" value="1"/>
</dbReference>
<evidence type="ECO:0000256" key="4">
    <source>
        <dbReference type="ARBA" id="ARBA00022679"/>
    </source>
</evidence>
<sequence length="331" mass="37321">MAAGHGFGILGRCPINRDGFMTLTERLQTRTIATLWRLCGSCSTRTLWRLAGVLAPLYTLLARRERRVTRVNLRRAYPELADADNRHLSRQSLRHSVAMILELGFSWYAEPPRVAGAIHRVHGRELLDEARAEGRGVIVLGPHFGNWELLNFWLAEHFPITAMYEPPKMSALGPLIRQGRQRNGATLVPTTSRGVASLLRALRRGEVVGILPDQVPDWGSGVFADFFGHPAYTVTLLSGLVSRTQARVVTGFTRRLPDGSGFELHFLPVDERVYDPDEATSAAGVNACVEAAIALDPAQYQWEYKRWRKTPGQQHDEPGWRERKLYSRRHR</sequence>
<feature type="region of interest" description="Disordered" evidence="7">
    <location>
        <begin position="310"/>
        <end position="331"/>
    </location>
</feature>
<dbReference type="GO" id="GO:0009247">
    <property type="term" value="P:glycolipid biosynthetic process"/>
    <property type="evidence" value="ECO:0007669"/>
    <property type="project" value="UniProtKB-ARBA"/>
</dbReference>
<evidence type="ECO:0000313" key="9">
    <source>
        <dbReference type="Proteomes" id="UP000281975"/>
    </source>
</evidence>
<keyword evidence="4 8" id="KW-0808">Transferase</keyword>